<dbReference type="RefSeq" id="WP_058848675.1">
    <property type="nucleotide sequence ID" value="NZ_LOCL01000034.1"/>
</dbReference>
<dbReference type="STRING" id="1765722.AT728_16575"/>
<comment type="caution">
    <text evidence="1">The sequence shown here is derived from an EMBL/GenBank/DDBJ whole genome shotgun (WGS) entry which is preliminary data.</text>
</comment>
<gene>
    <name evidence="1" type="ORF">AT728_16575</name>
</gene>
<sequence length="92" mass="9732">MTVKLPAPGRLHAALQACHPAGLPDWLTATSPRCGTAAPAVQLDDDQAEELADLAALVLWECQQAEGDTDPFTRVFAAVCEEVLTLLHPALS</sequence>
<evidence type="ECO:0000313" key="1">
    <source>
        <dbReference type="EMBL" id="KUF17412.1"/>
    </source>
</evidence>
<proteinExistence type="predicted"/>
<reference evidence="1 2" key="1">
    <citation type="submission" date="2015-12" db="EMBL/GenBank/DDBJ databases">
        <title>Draft genome sequence of Streptomyces silvensis ATCC 53525, a producer of novel hormone antagonists.</title>
        <authorList>
            <person name="Johnston C.W."/>
            <person name="Li Y."/>
            <person name="Magarvey N.A."/>
        </authorList>
    </citation>
    <scope>NUCLEOTIDE SEQUENCE [LARGE SCALE GENOMIC DNA]</scope>
    <source>
        <strain evidence="1 2">ATCC 53525</strain>
    </source>
</reference>
<dbReference type="EMBL" id="LOCL01000034">
    <property type="protein sequence ID" value="KUF17412.1"/>
    <property type="molecule type" value="Genomic_DNA"/>
</dbReference>
<evidence type="ECO:0000313" key="2">
    <source>
        <dbReference type="Proteomes" id="UP000054804"/>
    </source>
</evidence>
<accession>A0A0W7X3J3</accession>
<organism evidence="1 2">
    <name type="scientific">Streptomyces silvensis</name>
    <dbReference type="NCBI Taxonomy" id="1765722"/>
    <lineage>
        <taxon>Bacteria</taxon>
        <taxon>Bacillati</taxon>
        <taxon>Actinomycetota</taxon>
        <taxon>Actinomycetes</taxon>
        <taxon>Kitasatosporales</taxon>
        <taxon>Streptomycetaceae</taxon>
        <taxon>Streptomyces</taxon>
    </lineage>
</organism>
<protein>
    <submittedName>
        <fullName evidence="1">Uncharacterized protein</fullName>
    </submittedName>
</protein>
<dbReference type="Proteomes" id="UP000054804">
    <property type="component" value="Unassembled WGS sequence"/>
</dbReference>
<dbReference type="OrthoDB" id="4245355at2"/>
<keyword evidence="2" id="KW-1185">Reference proteome</keyword>
<name>A0A0W7X3J3_9ACTN</name>
<dbReference type="AlphaFoldDB" id="A0A0W7X3J3"/>